<dbReference type="GO" id="GO:0015297">
    <property type="term" value="F:antiporter activity"/>
    <property type="evidence" value="ECO:0007669"/>
    <property type="project" value="InterPro"/>
</dbReference>
<dbReference type="InterPro" id="IPR044644">
    <property type="entry name" value="DinF-like"/>
</dbReference>
<evidence type="ECO:0000256" key="2">
    <source>
        <dbReference type="ARBA" id="ARBA00010199"/>
    </source>
</evidence>
<feature type="transmembrane region" description="Helical" evidence="6">
    <location>
        <begin position="139"/>
        <end position="158"/>
    </location>
</feature>
<evidence type="ECO:0000256" key="5">
    <source>
        <dbReference type="ARBA" id="ARBA00023136"/>
    </source>
</evidence>
<sequence length="408" mass="42269">MPLYLLLDTAVVGRLGAESLAALGAAAVVQSVVTTQLTFLSYGTTARAAHHFGAGRRQRAIAEGVQATWVALGVGVFLMLAMLLAADPIARAMTSSANVAAQTSAWLRVASPSIVFSLLVMAGNGWMRGLQDTRTPLRFTLRGLAPGAVCVPVFVHFFGVVGSAAANVVGMGLIAAQFVWELRRQHTGSWAPEGAVIWKQLVLGRDLIIRSLAFQVALLSAATVAGRSGTAVLAGHQVLTQLWNFLTLTLDSLAIAAQAIIGAGLGAGSVDYARRAGQKIMGYSAAFALGLAAVFAAGAGLIPRLFTADAAVLAQMAGPWWVMVGMVIAGGVLFALDGVLLGAGDAAFLRTLTVGAVAAGYLPGVWMAHSNGWGLLGVWAGLAAFIGIRTVGVVWRFYSMRWATVELG</sequence>
<feature type="transmembrane region" description="Helical" evidence="6">
    <location>
        <begin position="347"/>
        <end position="367"/>
    </location>
</feature>
<proteinExistence type="inferred from homology"/>
<comment type="similarity">
    <text evidence="2">Belongs to the multi antimicrobial extrusion (MATE) (TC 2.A.66.1) family.</text>
</comment>
<feature type="transmembrane region" description="Helical" evidence="6">
    <location>
        <begin position="64"/>
        <end position="85"/>
    </location>
</feature>
<feature type="transmembrane region" description="Helical" evidence="6">
    <location>
        <begin position="20"/>
        <end position="43"/>
    </location>
</feature>
<keyword evidence="4 6" id="KW-1133">Transmembrane helix</keyword>
<keyword evidence="8" id="KW-1185">Reference proteome</keyword>
<feature type="transmembrane region" description="Helical" evidence="6">
    <location>
        <begin position="373"/>
        <end position="398"/>
    </location>
</feature>
<dbReference type="AlphaFoldDB" id="A0A7T0KH57"/>
<dbReference type="GO" id="GO:0042910">
    <property type="term" value="F:xenobiotic transmembrane transporter activity"/>
    <property type="evidence" value="ECO:0007669"/>
    <property type="project" value="InterPro"/>
</dbReference>
<gene>
    <name evidence="7" type="ORF">G7Y31_07380</name>
</gene>
<keyword evidence="3 6" id="KW-0812">Transmembrane</keyword>
<dbReference type="EMBL" id="CP064954">
    <property type="protein sequence ID" value="QPK80351.1"/>
    <property type="molecule type" value="Genomic_DNA"/>
</dbReference>
<dbReference type="InterPro" id="IPR002528">
    <property type="entry name" value="MATE_fam"/>
</dbReference>
<protein>
    <submittedName>
        <fullName evidence="7">MATE family efflux transporter</fullName>
    </submittedName>
</protein>
<dbReference type="GO" id="GO:0005886">
    <property type="term" value="C:plasma membrane"/>
    <property type="evidence" value="ECO:0007669"/>
    <property type="project" value="TreeGrafter"/>
</dbReference>
<feature type="transmembrane region" description="Helical" evidence="6">
    <location>
        <begin position="105"/>
        <end position="127"/>
    </location>
</feature>
<organism evidence="7 8">
    <name type="scientific">Corynebacterium lizhenjunii</name>
    <dbReference type="NCBI Taxonomy" id="2709394"/>
    <lineage>
        <taxon>Bacteria</taxon>
        <taxon>Bacillati</taxon>
        <taxon>Actinomycetota</taxon>
        <taxon>Actinomycetes</taxon>
        <taxon>Mycobacteriales</taxon>
        <taxon>Corynebacteriaceae</taxon>
        <taxon>Corynebacterium</taxon>
    </lineage>
</organism>
<dbReference type="KEGG" id="cliz:G7Y31_07380"/>
<dbReference type="Proteomes" id="UP000594681">
    <property type="component" value="Chromosome"/>
</dbReference>
<evidence type="ECO:0000313" key="8">
    <source>
        <dbReference type="Proteomes" id="UP000594681"/>
    </source>
</evidence>
<accession>A0A7T0KH57</accession>
<evidence type="ECO:0000256" key="3">
    <source>
        <dbReference type="ARBA" id="ARBA00022692"/>
    </source>
</evidence>
<dbReference type="PANTHER" id="PTHR42893:SF46">
    <property type="entry name" value="PROTEIN DETOXIFICATION 44, CHLOROPLASTIC"/>
    <property type="match status" value="1"/>
</dbReference>
<reference evidence="7 8" key="1">
    <citation type="submission" date="2020-11" db="EMBL/GenBank/DDBJ databases">
        <title>Corynebacterium sp. ZJ-599.</title>
        <authorList>
            <person name="Zhou J."/>
        </authorList>
    </citation>
    <scope>NUCLEOTIDE SEQUENCE [LARGE SCALE GENOMIC DNA]</scope>
    <source>
        <strain evidence="7 8">ZJ-599</strain>
    </source>
</reference>
<name>A0A7T0KH57_9CORY</name>
<feature type="transmembrane region" description="Helical" evidence="6">
    <location>
        <begin position="245"/>
        <end position="268"/>
    </location>
</feature>
<feature type="transmembrane region" description="Helical" evidence="6">
    <location>
        <begin position="280"/>
        <end position="300"/>
    </location>
</feature>
<comment type="subcellular location">
    <subcellularLocation>
        <location evidence="1">Membrane</location>
        <topology evidence="1">Multi-pass membrane protein</topology>
    </subcellularLocation>
</comment>
<feature type="transmembrane region" description="Helical" evidence="6">
    <location>
        <begin position="320"/>
        <end position="340"/>
    </location>
</feature>
<dbReference type="NCBIfam" id="TIGR00797">
    <property type="entry name" value="matE"/>
    <property type="match status" value="1"/>
</dbReference>
<evidence type="ECO:0000256" key="4">
    <source>
        <dbReference type="ARBA" id="ARBA00022989"/>
    </source>
</evidence>
<evidence type="ECO:0000256" key="6">
    <source>
        <dbReference type="SAM" id="Phobius"/>
    </source>
</evidence>
<dbReference type="PANTHER" id="PTHR42893">
    <property type="entry name" value="PROTEIN DETOXIFICATION 44, CHLOROPLASTIC-RELATED"/>
    <property type="match status" value="1"/>
</dbReference>
<evidence type="ECO:0000313" key="7">
    <source>
        <dbReference type="EMBL" id="QPK80351.1"/>
    </source>
</evidence>
<evidence type="ECO:0000256" key="1">
    <source>
        <dbReference type="ARBA" id="ARBA00004141"/>
    </source>
</evidence>
<dbReference type="Pfam" id="PF01554">
    <property type="entry name" value="MatE"/>
    <property type="match status" value="2"/>
</dbReference>
<keyword evidence="5 6" id="KW-0472">Membrane</keyword>